<dbReference type="NCBIfam" id="NF004490">
    <property type="entry name" value="PRK05820.1"/>
    <property type="match status" value="1"/>
</dbReference>
<dbReference type="OrthoDB" id="9763887at2"/>
<comment type="subunit">
    <text evidence="2 7">Homodimer.</text>
</comment>
<proteinExistence type="inferred from homology"/>
<dbReference type="InterPro" id="IPR000312">
    <property type="entry name" value="Glycosyl_Trfase_fam3"/>
</dbReference>
<dbReference type="PANTHER" id="PTHR10515:SF0">
    <property type="entry name" value="THYMIDINE PHOSPHORYLASE"/>
    <property type="match status" value="1"/>
</dbReference>
<protein>
    <recommendedName>
        <fullName evidence="3 7">Thymidine phosphorylase</fullName>
        <ecNumber evidence="3 7">2.4.2.4</ecNumber>
    </recommendedName>
    <alternativeName>
        <fullName evidence="7">TdRPase</fullName>
    </alternativeName>
</protein>
<dbReference type="InterPro" id="IPR013102">
    <property type="entry name" value="PYNP_C"/>
</dbReference>
<dbReference type="AlphaFoldDB" id="A0A1G5M4L1"/>
<dbReference type="InterPro" id="IPR018090">
    <property type="entry name" value="Pyrmidine_PPas_bac/euk"/>
</dbReference>
<comment type="function">
    <text evidence="7">The enzymes which catalyze the reversible phosphorolysis of pyrimidine nucleosides are involved in the degradation of these compounds and in their utilization as carbon and energy sources, or in the rescue of pyrimidine bases for nucleotide synthesis.</text>
</comment>
<evidence type="ECO:0000256" key="4">
    <source>
        <dbReference type="ARBA" id="ARBA00022676"/>
    </source>
</evidence>
<dbReference type="RefSeq" id="WP_092808948.1">
    <property type="nucleotide sequence ID" value="NZ_FMVW01000001.1"/>
</dbReference>
<evidence type="ECO:0000256" key="5">
    <source>
        <dbReference type="ARBA" id="ARBA00022679"/>
    </source>
</evidence>
<dbReference type="Gene3D" id="3.40.1030.10">
    <property type="entry name" value="Nucleoside phosphorylase/phosphoribosyltransferase catalytic domain"/>
    <property type="match status" value="1"/>
</dbReference>
<dbReference type="Pfam" id="PF07831">
    <property type="entry name" value="PYNP_C"/>
    <property type="match status" value="1"/>
</dbReference>
<dbReference type="PANTHER" id="PTHR10515">
    <property type="entry name" value="THYMIDINE PHOSPHORYLASE"/>
    <property type="match status" value="1"/>
</dbReference>
<reference evidence="9 10" key="1">
    <citation type="submission" date="2016-10" db="EMBL/GenBank/DDBJ databases">
        <authorList>
            <person name="de Groot N.N."/>
        </authorList>
    </citation>
    <scope>NUCLEOTIDE SEQUENCE [LARGE SCALE GENOMIC DNA]</scope>
    <source>
        <strain evidence="9 10">DSM 2698</strain>
    </source>
</reference>
<dbReference type="InterPro" id="IPR036566">
    <property type="entry name" value="PYNP-like_C_sf"/>
</dbReference>
<dbReference type="HAMAP" id="MF_01628">
    <property type="entry name" value="Thymid_phosp"/>
    <property type="match status" value="1"/>
</dbReference>
<dbReference type="NCBIfam" id="TIGR02643">
    <property type="entry name" value="T_phosphoryl"/>
    <property type="match status" value="1"/>
</dbReference>
<dbReference type="PROSITE" id="PS00647">
    <property type="entry name" value="THYMID_PHOSPHORYLASE"/>
    <property type="match status" value="1"/>
</dbReference>
<dbReference type="Gene3D" id="3.90.1170.30">
    <property type="entry name" value="Pyrimidine nucleoside phosphorylase-like, C-terminal domain"/>
    <property type="match status" value="1"/>
</dbReference>
<dbReference type="SUPFAM" id="SSF54680">
    <property type="entry name" value="Pyrimidine nucleoside phosphorylase C-terminal domain"/>
    <property type="match status" value="1"/>
</dbReference>
<evidence type="ECO:0000313" key="9">
    <source>
        <dbReference type="EMBL" id="SCZ20113.1"/>
    </source>
</evidence>
<dbReference type="Proteomes" id="UP000199347">
    <property type="component" value="Unassembled WGS sequence"/>
</dbReference>
<dbReference type="SUPFAM" id="SSF47648">
    <property type="entry name" value="Nucleoside phosphorylase/phosphoribosyltransferase N-terminal domain"/>
    <property type="match status" value="1"/>
</dbReference>
<accession>A0A1G5M4L1</accession>
<dbReference type="GO" id="GO:0046104">
    <property type="term" value="P:thymidine metabolic process"/>
    <property type="evidence" value="ECO:0007669"/>
    <property type="project" value="UniProtKB-UniRule"/>
</dbReference>
<evidence type="ECO:0000256" key="6">
    <source>
        <dbReference type="ARBA" id="ARBA00048550"/>
    </source>
</evidence>
<dbReference type="EMBL" id="FMVW01000001">
    <property type="protein sequence ID" value="SCZ20113.1"/>
    <property type="molecule type" value="Genomic_DNA"/>
</dbReference>
<comment type="pathway">
    <text evidence="7">Pyrimidine metabolism; dTMP biosynthesis via salvage pathway; dTMP from thymine: step 1/2.</text>
</comment>
<evidence type="ECO:0000256" key="2">
    <source>
        <dbReference type="ARBA" id="ARBA00011738"/>
    </source>
</evidence>
<feature type="domain" description="Pyrimidine nucleoside phosphorylase C-terminal" evidence="8">
    <location>
        <begin position="349"/>
        <end position="423"/>
    </location>
</feature>
<dbReference type="GO" id="GO:0004645">
    <property type="term" value="F:1,4-alpha-oligoglucan phosphorylase activity"/>
    <property type="evidence" value="ECO:0007669"/>
    <property type="project" value="InterPro"/>
</dbReference>
<dbReference type="PIRSF" id="PIRSF000478">
    <property type="entry name" value="TP_PyNP"/>
    <property type="match status" value="1"/>
</dbReference>
<name>A0A1G5M4L1_AFIMA</name>
<sequence>MSFLPQEIIRNKRDGAALSADEITFFVQGLTDGIVTEGQVAALAMAVFFRGMDEAEIVALTQAMTRSGDVLTWPEADAPILDKHSTGGIGDNVSLMLAPIVAACGGLVPMISGRGLGHTGGTLDKLDSIPGYKTQPDLATFRKVVAEAGCAIIGQTGDLAPADKRFYGIRDVTATVESVPLITASILSKKLAAGLSGLVLDVKTGTGAFMADPADAHRLAESLVTVAKGAGLPAAALITDMNEPLASAAGNAVEVQNAVDFLTCRHRDRRLEKVTIALSGEMLRLGGLSPTAEAGEEMAWAALANGAAAERFQKMVSTLGGPADFVENPERHLPKAPFARMVGSASTGYVEAIDTRAIGVAVVTLGGGRRRAEDAIDHAVGVTQLAAIGDEVGPDHPLALVHARDEEAFADAAHAIRRAYRIAETPVSANPLIVERLQ</sequence>
<organism evidence="9 10">
    <name type="scientific">Afifella marina DSM 2698</name>
    <dbReference type="NCBI Taxonomy" id="1120955"/>
    <lineage>
        <taxon>Bacteria</taxon>
        <taxon>Pseudomonadati</taxon>
        <taxon>Pseudomonadota</taxon>
        <taxon>Alphaproteobacteria</taxon>
        <taxon>Hyphomicrobiales</taxon>
        <taxon>Afifellaceae</taxon>
        <taxon>Afifella</taxon>
    </lineage>
</organism>
<dbReference type="STRING" id="1120955.SAMN03080610_00101"/>
<dbReference type="EC" id="2.4.2.4" evidence="3 7"/>
<gene>
    <name evidence="7" type="primary">deoA</name>
    <name evidence="9" type="ORF">SAMN03080610_00101</name>
</gene>
<dbReference type="GO" id="GO:0005829">
    <property type="term" value="C:cytosol"/>
    <property type="evidence" value="ECO:0007669"/>
    <property type="project" value="TreeGrafter"/>
</dbReference>
<evidence type="ECO:0000259" key="8">
    <source>
        <dbReference type="SMART" id="SM00941"/>
    </source>
</evidence>
<dbReference type="Gene3D" id="1.20.970.10">
    <property type="entry name" value="Transferase, Pyrimidine Nucleoside Phosphorylase, Chain C"/>
    <property type="match status" value="1"/>
</dbReference>
<keyword evidence="10" id="KW-1185">Reference proteome</keyword>
<dbReference type="InterPro" id="IPR017459">
    <property type="entry name" value="Glycosyl_Trfase_fam3_N_dom"/>
</dbReference>
<dbReference type="GO" id="GO:0009032">
    <property type="term" value="F:thymidine phosphorylase activity"/>
    <property type="evidence" value="ECO:0007669"/>
    <property type="project" value="UniProtKB-UniRule"/>
</dbReference>
<dbReference type="Pfam" id="PF02885">
    <property type="entry name" value="Glycos_trans_3N"/>
    <property type="match status" value="1"/>
</dbReference>
<dbReference type="InterPro" id="IPR000053">
    <property type="entry name" value="Thymidine/pyrmidine_PPase"/>
</dbReference>
<dbReference type="UniPathway" id="UPA00578">
    <property type="reaction ID" value="UER00638"/>
</dbReference>
<dbReference type="SMART" id="SM00941">
    <property type="entry name" value="PYNP_C"/>
    <property type="match status" value="1"/>
</dbReference>
<dbReference type="InterPro" id="IPR013465">
    <property type="entry name" value="Thymidine_Pase"/>
</dbReference>
<dbReference type="GO" id="GO:0006206">
    <property type="term" value="P:pyrimidine nucleobase metabolic process"/>
    <property type="evidence" value="ECO:0007669"/>
    <property type="project" value="InterPro"/>
</dbReference>
<dbReference type="NCBIfam" id="TIGR02644">
    <property type="entry name" value="Y_phosphoryl"/>
    <property type="match status" value="1"/>
</dbReference>
<evidence type="ECO:0000313" key="10">
    <source>
        <dbReference type="Proteomes" id="UP000199347"/>
    </source>
</evidence>
<dbReference type="InterPro" id="IPR036320">
    <property type="entry name" value="Glycosyl_Trfase_fam3_N_dom_sf"/>
</dbReference>
<keyword evidence="5 7" id="KW-0808">Transferase</keyword>
<dbReference type="FunFam" id="3.40.1030.10:FF:000003">
    <property type="entry name" value="Pyrimidine-nucleoside phosphorylase"/>
    <property type="match status" value="1"/>
</dbReference>
<dbReference type="SUPFAM" id="SSF52418">
    <property type="entry name" value="Nucleoside phosphorylase/phosphoribosyltransferase catalytic domain"/>
    <property type="match status" value="1"/>
</dbReference>
<dbReference type="Pfam" id="PF00591">
    <property type="entry name" value="Glycos_transf_3"/>
    <property type="match status" value="1"/>
</dbReference>
<comment type="similarity">
    <text evidence="1 7">Belongs to the thymidine/pyrimidine-nucleoside phosphorylase family.</text>
</comment>
<evidence type="ECO:0000256" key="1">
    <source>
        <dbReference type="ARBA" id="ARBA00006915"/>
    </source>
</evidence>
<dbReference type="InterPro" id="IPR017872">
    <property type="entry name" value="Pyrmidine_PPase_CS"/>
</dbReference>
<dbReference type="InterPro" id="IPR035902">
    <property type="entry name" value="Nuc_phospho_transferase"/>
</dbReference>
<keyword evidence="4 7" id="KW-0328">Glycosyltransferase</keyword>
<comment type="catalytic activity">
    <reaction evidence="6 7">
        <text>thymidine + phosphate = 2-deoxy-alpha-D-ribose 1-phosphate + thymine</text>
        <dbReference type="Rhea" id="RHEA:16037"/>
        <dbReference type="ChEBI" id="CHEBI:17748"/>
        <dbReference type="ChEBI" id="CHEBI:17821"/>
        <dbReference type="ChEBI" id="CHEBI:43474"/>
        <dbReference type="ChEBI" id="CHEBI:57259"/>
        <dbReference type="EC" id="2.4.2.4"/>
    </reaction>
</comment>
<evidence type="ECO:0000256" key="7">
    <source>
        <dbReference type="HAMAP-Rule" id="MF_01628"/>
    </source>
</evidence>
<evidence type="ECO:0000256" key="3">
    <source>
        <dbReference type="ARBA" id="ARBA00011892"/>
    </source>
</evidence>